<keyword evidence="2" id="KW-1185">Reference proteome</keyword>
<dbReference type="HOGENOM" id="CLU_1123662_0_0_4"/>
<name>C3X872_OXAFO</name>
<sequence>MPQTMTIREPVLNVHPNVRNGPILGHTLELVVPARVSGGLFARRVDSPAFSWWETITFWDLVNGSWIQRGASTGPVDQALGANNTADFWRNRFSNAVDDPNWNSTWPKNPTNKEAEQLIAHYGLNWNIKVYDNPGMNNPRRQRHPGQPRNLARSVEFDIRVGNYSIRKTQVLVSSVRGDCQWFLNGIVNTRGVYTRLP</sequence>
<evidence type="ECO:0000313" key="2">
    <source>
        <dbReference type="Proteomes" id="UP000005089"/>
    </source>
</evidence>
<proteinExistence type="predicted"/>
<reference evidence="1 2" key="1">
    <citation type="submission" date="2009-02" db="EMBL/GenBank/DDBJ databases">
        <title>The Genome Sequence of Oxalobacter formigenes OXCC13.</title>
        <authorList>
            <consortium name="The Broad Institute Genome Sequencing Platform"/>
            <person name="Ward D."/>
            <person name="Young S.K."/>
            <person name="Kodira C.D."/>
            <person name="Zeng Q."/>
            <person name="Koehrsen M."/>
            <person name="Alvarado L."/>
            <person name="Berlin A."/>
            <person name="Borenstein D."/>
            <person name="Chen Z."/>
            <person name="Engels R."/>
            <person name="Freedman E."/>
            <person name="Gellesch M."/>
            <person name="Goldberg J."/>
            <person name="Griggs A."/>
            <person name="Gujja S."/>
            <person name="Heiman D."/>
            <person name="Hepburn T."/>
            <person name="Howarth C."/>
            <person name="Jen D."/>
            <person name="Larson L."/>
            <person name="Lewis B."/>
            <person name="Mehta T."/>
            <person name="Park D."/>
            <person name="Pearson M."/>
            <person name="Roberts A."/>
            <person name="Saif S."/>
            <person name="Shea T."/>
            <person name="Shenoy N."/>
            <person name="Sisk P."/>
            <person name="Stolte C."/>
            <person name="Sykes S."/>
            <person name="Walk T."/>
            <person name="White J."/>
            <person name="Yandava C."/>
            <person name="Allison M.J."/>
            <person name="Lander E."/>
            <person name="Nusbaum C."/>
            <person name="Galagan J."/>
            <person name="Birren B."/>
        </authorList>
    </citation>
    <scope>NUCLEOTIDE SEQUENCE [LARGE SCALE GENOMIC DNA]</scope>
    <source>
        <strain evidence="1 2">OXCC13</strain>
    </source>
</reference>
<evidence type="ECO:0000313" key="1">
    <source>
        <dbReference type="EMBL" id="EEO29398.1"/>
    </source>
</evidence>
<organism evidence="1 2">
    <name type="scientific">Oxalobacter formigenes OXCC13</name>
    <dbReference type="NCBI Taxonomy" id="556269"/>
    <lineage>
        <taxon>Bacteria</taxon>
        <taxon>Pseudomonadati</taxon>
        <taxon>Pseudomonadota</taxon>
        <taxon>Betaproteobacteria</taxon>
        <taxon>Burkholderiales</taxon>
        <taxon>Oxalobacteraceae</taxon>
        <taxon>Oxalobacter</taxon>
    </lineage>
</organism>
<dbReference type="GeneID" id="77135662"/>
<dbReference type="Proteomes" id="UP000005089">
    <property type="component" value="Unassembled WGS sequence"/>
</dbReference>
<gene>
    <name evidence="1" type="ORF">OFBG_00426</name>
</gene>
<dbReference type="AlphaFoldDB" id="C3X872"/>
<dbReference type="RefSeq" id="WP_005879825.1">
    <property type="nucleotide sequence ID" value="NZ_CP019430.1"/>
</dbReference>
<accession>C3X872</accession>
<protein>
    <submittedName>
        <fullName evidence="1">Uncharacterized protein</fullName>
    </submittedName>
</protein>
<dbReference type="EMBL" id="GG658170">
    <property type="protein sequence ID" value="EEO29398.1"/>
    <property type="molecule type" value="Genomic_DNA"/>
</dbReference>